<reference evidence="7 8" key="1">
    <citation type="submission" date="2024-02" db="EMBL/GenBank/DDBJ databases">
        <authorList>
            <person name="Daric V."/>
            <person name="Darras S."/>
        </authorList>
    </citation>
    <scope>NUCLEOTIDE SEQUENCE [LARGE SCALE GENOMIC DNA]</scope>
</reference>
<dbReference type="Pfam" id="PF13920">
    <property type="entry name" value="zf-C3HC4_3"/>
    <property type="match status" value="1"/>
</dbReference>
<dbReference type="CDD" id="cd17104">
    <property type="entry name" value="FERM_F1_MYLIP"/>
    <property type="match status" value="1"/>
</dbReference>
<feature type="domain" description="FERM" evidence="5">
    <location>
        <begin position="15"/>
        <end position="323"/>
    </location>
</feature>
<evidence type="ECO:0000313" key="8">
    <source>
        <dbReference type="Proteomes" id="UP001642483"/>
    </source>
</evidence>
<dbReference type="CDD" id="cd14473">
    <property type="entry name" value="FERM_B-lobe"/>
    <property type="match status" value="1"/>
</dbReference>
<dbReference type="EMBL" id="CAWYQH010000099">
    <property type="protein sequence ID" value="CAK8685325.1"/>
    <property type="molecule type" value="Genomic_DNA"/>
</dbReference>
<keyword evidence="1" id="KW-0479">Metal-binding</keyword>
<evidence type="ECO:0000259" key="5">
    <source>
        <dbReference type="PROSITE" id="PS50057"/>
    </source>
</evidence>
<dbReference type="InterPro" id="IPR000299">
    <property type="entry name" value="FERM_domain"/>
</dbReference>
<proteinExistence type="predicted"/>
<gene>
    <name evidence="7" type="ORF">CVLEPA_LOCUS16459</name>
</gene>
<dbReference type="Gene3D" id="3.30.40.10">
    <property type="entry name" value="Zinc/RING finger domain, C3HC4 (zinc finger)"/>
    <property type="match status" value="1"/>
</dbReference>
<evidence type="ECO:0000313" key="7">
    <source>
        <dbReference type="EMBL" id="CAK8685325.1"/>
    </source>
</evidence>
<dbReference type="PROSITE" id="PS50057">
    <property type="entry name" value="FERM_3"/>
    <property type="match status" value="1"/>
</dbReference>
<accession>A0ABP0G0H8</accession>
<dbReference type="SUPFAM" id="SSF47031">
    <property type="entry name" value="Second domain of FERM"/>
    <property type="match status" value="1"/>
</dbReference>
<dbReference type="PROSITE" id="PS50089">
    <property type="entry name" value="ZF_RING_2"/>
    <property type="match status" value="1"/>
</dbReference>
<dbReference type="Proteomes" id="UP001642483">
    <property type="component" value="Unassembled WGS sequence"/>
</dbReference>
<dbReference type="InterPro" id="IPR018979">
    <property type="entry name" value="FERM_N"/>
</dbReference>
<dbReference type="SUPFAM" id="SSF54236">
    <property type="entry name" value="Ubiquitin-like"/>
    <property type="match status" value="1"/>
</dbReference>
<dbReference type="InterPro" id="IPR013083">
    <property type="entry name" value="Znf_RING/FYVE/PHD"/>
</dbReference>
<feature type="domain" description="RING-type" evidence="6">
    <location>
        <begin position="423"/>
        <end position="458"/>
    </location>
</feature>
<dbReference type="InterPro" id="IPR035963">
    <property type="entry name" value="FERM_2"/>
</dbReference>
<evidence type="ECO:0000256" key="4">
    <source>
        <dbReference type="PROSITE-ProRule" id="PRU00175"/>
    </source>
</evidence>
<evidence type="ECO:0000256" key="1">
    <source>
        <dbReference type="ARBA" id="ARBA00022723"/>
    </source>
</evidence>
<dbReference type="PANTHER" id="PTHR23280:SF13">
    <property type="entry name" value="E3 UBIQUITIN-PROTEIN LIGASE MYLIP"/>
    <property type="match status" value="1"/>
</dbReference>
<sequence>MALQLDLYGWQTPQVLCLVSKPDLVVIEVEVDRNAVGQDILDKVCASIGTVEKDYFGLQYCGQRREPMWLNLRNRITGKLSGQSPFRLRLRVKYFVEPHFLLQESTRKLFYLQLKQDLVEGKLKISPEILPNVLAFAAQADYGDLTCNNVNPAAFETYTAIFPFNNNTSASLSVDLKSVWENHASLKGCTKSAAISKFLSEVSNLATYGTENYRLKLDVTASTQTTSVNQFGNSTSNRSTLINVTLRIGPRGVEIFDDDNEEIKRIPFKAIQLATNTGKLIDINVYQDDGSVKTMVFRALSDTSSNGLYRIITEMLAFYTWDTVHSSVIHQHCLDFKGHFLALFRPNDSDMGKQYVFDVQRTSREAYDNARRVLYHKQKKLNDFSLSQKNALLEKKGNSQEAAADEVEVLKERLSAITDALTCNVCFDREIECAFVPCGHQVCCKECADRCQSCPVCRQSIEQILFVFLPIEREFVLSGKNRTDLPLPEASSTYTNNLSQDNTANSCNFQTVQVVT</sequence>
<comment type="caution">
    <text evidence="7">The sequence shown here is derived from an EMBL/GenBank/DDBJ whole genome shotgun (WGS) entry which is preliminary data.</text>
</comment>
<dbReference type="InterPro" id="IPR019749">
    <property type="entry name" value="Band_41_domain"/>
</dbReference>
<dbReference type="InterPro" id="IPR001841">
    <property type="entry name" value="Znf_RING"/>
</dbReference>
<dbReference type="Pfam" id="PF00373">
    <property type="entry name" value="FERM_M"/>
    <property type="match status" value="1"/>
</dbReference>
<keyword evidence="3" id="KW-0862">Zinc</keyword>
<dbReference type="PANTHER" id="PTHR23280">
    <property type="entry name" value="4.1 G PROTEIN"/>
    <property type="match status" value="1"/>
</dbReference>
<dbReference type="InterPro" id="IPR014352">
    <property type="entry name" value="FERM/acyl-CoA-bd_prot_sf"/>
</dbReference>
<dbReference type="PRINTS" id="PR00935">
    <property type="entry name" value="BAND41"/>
</dbReference>
<keyword evidence="2 4" id="KW-0863">Zinc-finger</keyword>
<dbReference type="InterPro" id="IPR019748">
    <property type="entry name" value="FERM_central"/>
</dbReference>
<evidence type="ECO:0000259" key="6">
    <source>
        <dbReference type="PROSITE" id="PS50089"/>
    </source>
</evidence>
<dbReference type="Pfam" id="PF09379">
    <property type="entry name" value="FERM_N"/>
    <property type="match status" value="1"/>
</dbReference>
<dbReference type="SMART" id="SM00295">
    <property type="entry name" value="B41"/>
    <property type="match status" value="1"/>
</dbReference>
<organism evidence="7 8">
    <name type="scientific">Clavelina lepadiformis</name>
    <name type="common">Light-bulb sea squirt</name>
    <name type="synonym">Ascidia lepadiformis</name>
    <dbReference type="NCBI Taxonomy" id="159417"/>
    <lineage>
        <taxon>Eukaryota</taxon>
        <taxon>Metazoa</taxon>
        <taxon>Chordata</taxon>
        <taxon>Tunicata</taxon>
        <taxon>Ascidiacea</taxon>
        <taxon>Aplousobranchia</taxon>
        <taxon>Clavelinidae</taxon>
        <taxon>Clavelina</taxon>
    </lineage>
</organism>
<evidence type="ECO:0008006" key="9">
    <source>
        <dbReference type="Google" id="ProtNLM"/>
    </source>
</evidence>
<name>A0ABP0G0H8_CLALP</name>
<evidence type="ECO:0000256" key="2">
    <source>
        <dbReference type="ARBA" id="ARBA00022771"/>
    </source>
</evidence>
<dbReference type="Gene3D" id="1.20.80.10">
    <property type="match status" value="1"/>
</dbReference>
<dbReference type="SUPFAM" id="SSF57850">
    <property type="entry name" value="RING/U-box"/>
    <property type="match status" value="1"/>
</dbReference>
<keyword evidence="8" id="KW-1185">Reference proteome</keyword>
<dbReference type="Gene3D" id="3.10.20.90">
    <property type="entry name" value="Phosphatidylinositol 3-kinase Catalytic Subunit, Chain A, domain 1"/>
    <property type="match status" value="1"/>
</dbReference>
<evidence type="ECO:0000256" key="3">
    <source>
        <dbReference type="ARBA" id="ARBA00022833"/>
    </source>
</evidence>
<dbReference type="InterPro" id="IPR029071">
    <property type="entry name" value="Ubiquitin-like_domsf"/>
</dbReference>
<protein>
    <recommendedName>
        <fullName evidence="9">RING-type E3 ubiquitin transferase</fullName>
    </recommendedName>
</protein>